<feature type="domain" description="C2H2-type" evidence="11">
    <location>
        <begin position="92"/>
        <end position="120"/>
    </location>
</feature>
<evidence type="ECO:0000256" key="5">
    <source>
        <dbReference type="ARBA" id="ARBA00022833"/>
    </source>
</evidence>
<dbReference type="InterPro" id="IPR012934">
    <property type="entry name" value="Znf_AD"/>
</dbReference>
<gene>
    <name evidence="12" type="ORF">PHYEVI_LOCUS7534</name>
</gene>
<dbReference type="SUPFAM" id="SSF57667">
    <property type="entry name" value="beta-beta-alpha zinc fingers"/>
    <property type="match status" value="4"/>
</dbReference>
<dbReference type="GO" id="GO:0003677">
    <property type="term" value="F:DNA binding"/>
    <property type="evidence" value="ECO:0007669"/>
    <property type="project" value="UniProtKB-KW"/>
</dbReference>
<accession>A0A9N9XTC0</accession>
<keyword evidence="7" id="KW-0238">DNA-binding</keyword>
<keyword evidence="6" id="KW-0805">Transcription regulation</keyword>
<keyword evidence="9" id="KW-0539">Nucleus</keyword>
<dbReference type="PROSITE" id="PS00028">
    <property type="entry name" value="ZINC_FINGER_C2H2_1"/>
    <property type="match status" value="9"/>
</dbReference>
<keyword evidence="8" id="KW-0804">Transcription</keyword>
<dbReference type="SMART" id="SM00355">
    <property type="entry name" value="ZnF_C2H2"/>
    <property type="match status" value="10"/>
</dbReference>
<dbReference type="PANTHER" id="PTHR23234">
    <property type="entry name" value="ZNF44 PROTEIN"/>
    <property type="match status" value="1"/>
</dbReference>
<keyword evidence="3" id="KW-0677">Repeat</keyword>
<evidence type="ECO:0000256" key="9">
    <source>
        <dbReference type="ARBA" id="ARBA00023242"/>
    </source>
</evidence>
<feature type="domain" description="C2H2-type" evidence="11">
    <location>
        <begin position="287"/>
        <end position="314"/>
    </location>
</feature>
<comment type="subcellular location">
    <subcellularLocation>
        <location evidence="1">Nucleus</location>
    </subcellularLocation>
</comment>
<protein>
    <recommendedName>
        <fullName evidence="11">C2H2-type domain-containing protein</fullName>
    </recommendedName>
</protein>
<dbReference type="FunFam" id="3.30.160.60:FF:000322">
    <property type="entry name" value="GDNF-inducible zinc finger protein 1"/>
    <property type="match status" value="1"/>
</dbReference>
<evidence type="ECO:0000259" key="11">
    <source>
        <dbReference type="PROSITE" id="PS50157"/>
    </source>
</evidence>
<dbReference type="InterPro" id="IPR036236">
    <property type="entry name" value="Znf_C2H2_sf"/>
</dbReference>
<sequence>MSELEEYCCVCVKKQNNLENINEIDNNSTRYKDKLVFCSKEQEWPDYYNICKNCIIQLDLAYQFVKACKQSEELRKEQLKLIEEQKIKDKSFNCHKCNREFKHKRSLTIHLKRSHKTQKLLENESDFNECISQEELTNDEFTDSCENIPYFIQEDTNIPNKKSYVNNKISLTCEYCGKIFNRRQHYSAHIRSKHTFEKPYKCNICDARYTTSHSLLVHKRNHNNERPFVCTACGKSFVCSGDLYHHGKIHLNKREYKCSTCEKSFNTASILRTHKICMHSDPKHWKYVCKTCDKHFPIKSNLVTHQKRHAGIKEFTCHICDKKFFDKAEVSRHLKCHSNERPFKCGLCEGKEYKTNYGLKKHMKIVHDKGTITIVKPEKKYACSQCPRVFAFNNKLQKHMYTHTGDKPFKCQLCKKGFIENYYRRLHMQKKHNVQSVD</sequence>
<feature type="domain" description="C2H2-type" evidence="11">
    <location>
        <begin position="171"/>
        <end position="199"/>
    </location>
</feature>
<feature type="domain" description="C2H2-type" evidence="11">
    <location>
        <begin position="381"/>
        <end position="408"/>
    </location>
</feature>
<dbReference type="PROSITE" id="PS50157">
    <property type="entry name" value="ZINC_FINGER_C2H2_2"/>
    <property type="match status" value="8"/>
</dbReference>
<feature type="domain" description="C2H2-type" evidence="11">
    <location>
        <begin position="228"/>
        <end position="255"/>
    </location>
</feature>
<evidence type="ECO:0000256" key="10">
    <source>
        <dbReference type="PROSITE-ProRule" id="PRU00042"/>
    </source>
</evidence>
<dbReference type="Proteomes" id="UP001153712">
    <property type="component" value="Chromosome 4"/>
</dbReference>
<evidence type="ECO:0000313" key="13">
    <source>
        <dbReference type="Proteomes" id="UP001153712"/>
    </source>
</evidence>
<dbReference type="PANTHER" id="PTHR23234:SF10">
    <property type="entry name" value="RIKEN CDNA 6720489N17 GENE-RELATED"/>
    <property type="match status" value="1"/>
</dbReference>
<dbReference type="InterPro" id="IPR050758">
    <property type="entry name" value="Znf_C2H2-type"/>
</dbReference>
<evidence type="ECO:0000313" key="12">
    <source>
        <dbReference type="EMBL" id="CAG9861191.1"/>
    </source>
</evidence>
<keyword evidence="5" id="KW-0862">Zinc</keyword>
<evidence type="ECO:0000256" key="7">
    <source>
        <dbReference type="ARBA" id="ARBA00023125"/>
    </source>
</evidence>
<keyword evidence="4 10" id="KW-0863">Zinc-finger</keyword>
<evidence type="ECO:0000256" key="1">
    <source>
        <dbReference type="ARBA" id="ARBA00004123"/>
    </source>
</evidence>
<evidence type="ECO:0000256" key="3">
    <source>
        <dbReference type="ARBA" id="ARBA00022737"/>
    </source>
</evidence>
<dbReference type="EMBL" id="OU900097">
    <property type="protein sequence ID" value="CAG9861191.1"/>
    <property type="molecule type" value="Genomic_DNA"/>
</dbReference>
<evidence type="ECO:0000256" key="8">
    <source>
        <dbReference type="ARBA" id="ARBA00023163"/>
    </source>
</evidence>
<name>A0A9N9XTC0_PHYSR</name>
<feature type="domain" description="C2H2-type" evidence="11">
    <location>
        <begin position="315"/>
        <end position="342"/>
    </location>
</feature>
<dbReference type="Gene3D" id="3.30.160.60">
    <property type="entry name" value="Classic Zinc Finger"/>
    <property type="match status" value="9"/>
</dbReference>
<keyword evidence="2" id="KW-0479">Metal-binding</keyword>
<organism evidence="12 13">
    <name type="scientific">Phyllotreta striolata</name>
    <name type="common">Striped flea beetle</name>
    <name type="synonym">Crioceris striolata</name>
    <dbReference type="NCBI Taxonomy" id="444603"/>
    <lineage>
        <taxon>Eukaryota</taxon>
        <taxon>Metazoa</taxon>
        <taxon>Ecdysozoa</taxon>
        <taxon>Arthropoda</taxon>
        <taxon>Hexapoda</taxon>
        <taxon>Insecta</taxon>
        <taxon>Pterygota</taxon>
        <taxon>Neoptera</taxon>
        <taxon>Endopterygota</taxon>
        <taxon>Coleoptera</taxon>
        <taxon>Polyphaga</taxon>
        <taxon>Cucujiformia</taxon>
        <taxon>Chrysomeloidea</taxon>
        <taxon>Chrysomelidae</taxon>
        <taxon>Galerucinae</taxon>
        <taxon>Alticini</taxon>
        <taxon>Phyllotreta</taxon>
    </lineage>
</organism>
<dbReference type="GO" id="GO:0008270">
    <property type="term" value="F:zinc ion binding"/>
    <property type="evidence" value="ECO:0007669"/>
    <property type="project" value="UniProtKB-KW"/>
</dbReference>
<evidence type="ECO:0000256" key="6">
    <source>
        <dbReference type="ARBA" id="ARBA00023015"/>
    </source>
</evidence>
<proteinExistence type="predicted"/>
<reference evidence="12" key="1">
    <citation type="submission" date="2022-01" db="EMBL/GenBank/DDBJ databases">
        <authorList>
            <person name="King R."/>
        </authorList>
    </citation>
    <scope>NUCLEOTIDE SEQUENCE</scope>
</reference>
<evidence type="ECO:0000256" key="4">
    <source>
        <dbReference type="ARBA" id="ARBA00022771"/>
    </source>
</evidence>
<dbReference type="AlphaFoldDB" id="A0A9N9XTC0"/>
<dbReference type="InterPro" id="IPR013087">
    <property type="entry name" value="Znf_C2H2_type"/>
</dbReference>
<dbReference type="GO" id="GO:0005634">
    <property type="term" value="C:nucleus"/>
    <property type="evidence" value="ECO:0007669"/>
    <property type="project" value="UniProtKB-SubCell"/>
</dbReference>
<feature type="domain" description="C2H2-type" evidence="11">
    <location>
        <begin position="200"/>
        <end position="227"/>
    </location>
</feature>
<feature type="domain" description="C2H2-type" evidence="11">
    <location>
        <begin position="256"/>
        <end position="284"/>
    </location>
</feature>
<evidence type="ECO:0000256" key="2">
    <source>
        <dbReference type="ARBA" id="ARBA00022723"/>
    </source>
</evidence>
<dbReference type="Pfam" id="PF13912">
    <property type="entry name" value="zf-C2H2_6"/>
    <property type="match status" value="1"/>
</dbReference>
<dbReference type="OrthoDB" id="6077919at2759"/>
<dbReference type="Pfam" id="PF00096">
    <property type="entry name" value="zf-C2H2"/>
    <property type="match status" value="5"/>
</dbReference>
<dbReference type="FunFam" id="3.30.160.60:FF:000218">
    <property type="entry name" value="Zinc finger protein 10"/>
    <property type="match status" value="1"/>
</dbReference>
<dbReference type="SMART" id="SM00868">
    <property type="entry name" value="zf-AD"/>
    <property type="match status" value="1"/>
</dbReference>
<keyword evidence="13" id="KW-1185">Reference proteome</keyword>